<dbReference type="InterPro" id="IPR007118">
    <property type="entry name" value="Expan_Lol_pI"/>
</dbReference>
<dbReference type="Gene3D" id="2.60.40.760">
    <property type="entry name" value="Expansin, cellulose-binding-like domain"/>
    <property type="match status" value="1"/>
</dbReference>
<dbReference type="SUPFAM" id="SSF50685">
    <property type="entry name" value="Barwin-like endoglucanases"/>
    <property type="match status" value="1"/>
</dbReference>
<comment type="similarity">
    <text evidence="3">Belongs to the expansin family.</text>
</comment>
<accession>A0AAP0CF97</accession>
<dbReference type="InterPro" id="IPR007117">
    <property type="entry name" value="Expansin_CBD"/>
</dbReference>
<gene>
    <name evidence="7" type="ORF">SSX86_026045</name>
</gene>
<keyword evidence="8" id="KW-1185">Reference proteome</keyword>
<dbReference type="PANTHER" id="PTHR31692:SF137">
    <property type="entry name" value="EXPANSIN_LOL PI, EXPANSIN, CELLULOSE-BINDING-LIKE DOMAIN SUPERFAMILY"/>
    <property type="match status" value="1"/>
</dbReference>
<proteinExistence type="inferred from homology"/>
<dbReference type="Gene3D" id="2.40.40.10">
    <property type="entry name" value="RlpA-like domain"/>
    <property type="match status" value="1"/>
</dbReference>
<dbReference type="GO" id="GO:0009653">
    <property type="term" value="P:anatomical structure morphogenesis"/>
    <property type="evidence" value="ECO:0007669"/>
    <property type="project" value="UniProtKB-ARBA"/>
</dbReference>
<feature type="domain" description="Expansin-like EG45" evidence="5">
    <location>
        <begin position="53"/>
        <end position="164"/>
    </location>
</feature>
<dbReference type="PANTHER" id="PTHR31692">
    <property type="entry name" value="EXPANSIN-B3"/>
    <property type="match status" value="1"/>
</dbReference>
<dbReference type="InterPro" id="IPR007112">
    <property type="entry name" value="Expansin/allergen_DPBB_dom"/>
</dbReference>
<dbReference type="InterPro" id="IPR036908">
    <property type="entry name" value="RlpA-like_sf"/>
</dbReference>
<dbReference type="Pfam" id="PF03330">
    <property type="entry name" value="DPBB_1"/>
    <property type="match status" value="1"/>
</dbReference>
<dbReference type="PRINTS" id="PR00829">
    <property type="entry name" value="LOLP1ALLERGN"/>
</dbReference>
<keyword evidence="2" id="KW-0964">Secreted</keyword>
<comment type="caution">
    <text evidence="7">The sequence shown here is derived from an EMBL/GenBank/DDBJ whole genome shotgun (WGS) entry which is preliminary data.</text>
</comment>
<comment type="subcellular location">
    <subcellularLocation>
        <location evidence="1">Secreted</location>
    </subcellularLocation>
</comment>
<protein>
    <submittedName>
        <fullName evidence="7">Uncharacterized protein</fullName>
    </submittedName>
</protein>
<dbReference type="GO" id="GO:0005576">
    <property type="term" value="C:extracellular region"/>
    <property type="evidence" value="ECO:0007669"/>
    <property type="project" value="UniProtKB-SubCell"/>
</dbReference>
<keyword evidence="4" id="KW-1133">Transmembrane helix</keyword>
<evidence type="ECO:0000256" key="3">
    <source>
        <dbReference type="RuleBase" id="RU003460"/>
    </source>
</evidence>
<feature type="domain" description="Expansin-like CBD" evidence="6">
    <location>
        <begin position="177"/>
        <end position="258"/>
    </location>
</feature>
<name>A0AAP0CF97_9ASTR</name>
<organism evidence="7 8">
    <name type="scientific">Deinandra increscens subsp. villosa</name>
    <dbReference type="NCBI Taxonomy" id="3103831"/>
    <lineage>
        <taxon>Eukaryota</taxon>
        <taxon>Viridiplantae</taxon>
        <taxon>Streptophyta</taxon>
        <taxon>Embryophyta</taxon>
        <taxon>Tracheophyta</taxon>
        <taxon>Spermatophyta</taxon>
        <taxon>Magnoliopsida</taxon>
        <taxon>eudicotyledons</taxon>
        <taxon>Gunneridae</taxon>
        <taxon>Pentapetalae</taxon>
        <taxon>asterids</taxon>
        <taxon>campanulids</taxon>
        <taxon>Asterales</taxon>
        <taxon>Asteraceae</taxon>
        <taxon>Asteroideae</taxon>
        <taxon>Heliantheae alliance</taxon>
        <taxon>Madieae</taxon>
        <taxon>Madiinae</taxon>
        <taxon>Deinandra</taxon>
    </lineage>
</organism>
<dbReference type="PROSITE" id="PS50843">
    <property type="entry name" value="EXPANSIN_CBD"/>
    <property type="match status" value="1"/>
</dbReference>
<dbReference type="EMBL" id="JBCNJP010000025">
    <property type="protein sequence ID" value="KAK9054966.1"/>
    <property type="molecule type" value="Genomic_DNA"/>
</dbReference>
<evidence type="ECO:0000313" key="7">
    <source>
        <dbReference type="EMBL" id="KAK9054966.1"/>
    </source>
</evidence>
<keyword evidence="4" id="KW-0812">Transmembrane</keyword>
<dbReference type="InterPro" id="IPR005795">
    <property type="entry name" value="LolPI"/>
</dbReference>
<reference evidence="7 8" key="1">
    <citation type="submission" date="2024-04" db="EMBL/GenBank/DDBJ databases">
        <title>The reference genome of an endangered Asteraceae, Deinandra increscens subsp. villosa, native to the Central Coast of California.</title>
        <authorList>
            <person name="Guilliams M."/>
            <person name="Hasenstab-Lehman K."/>
            <person name="Meyer R."/>
            <person name="Mcevoy S."/>
        </authorList>
    </citation>
    <scope>NUCLEOTIDE SEQUENCE [LARGE SCALE GENOMIC DNA]</scope>
    <source>
        <tissue evidence="7">Leaf</tissue>
    </source>
</reference>
<evidence type="ECO:0000259" key="5">
    <source>
        <dbReference type="PROSITE" id="PS50842"/>
    </source>
</evidence>
<dbReference type="Proteomes" id="UP001408789">
    <property type="component" value="Unassembled WGS sequence"/>
</dbReference>
<evidence type="ECO:0000313" key="8">
    <source>
        <dbReference type="Proteomes" id="UP001408789"/>
    </source>
</evidence>
<feature type="transmembrane region" description="Helical" evidence="4">
    <location>
        <begin position="6"/>
        <end position="25"/>
    </location>
</feature>
<evidence type="ECO:0000259" key="6">
    <source>
        <dbReference type="PROSITE" id="PS50843"/>
    </source>
</evidence>
<dbReference type="AlphaFoldDB" id="A0AAP0CF97"/>
<keyword evidence="4" id="KW-0472">Membrane</keyword>
<dbReference type="PRINTS" id="PR01225">
    <property type="entry name" value="EXPANSNFAMLY"/>
</dbReference>
<dbReference type="InterPro" id="IPR036749">
    <property type="entry name" value="Expansin_CBD_sf"/>
</dbReference>
<sequence>MTPTPFIAITIFLLNVSSSLCVVLARNNTFAQKNFAPALATWYGAETGSGSAGAACGWEDDVRDPPLSSMIAAGNANLFLNGKGCGHCFQACIFCNRQPYCSGNPITVTISDECPGLCNAVPFHFDLSGFAFGAMAKPGQEHNLRQLGQVDVSYQRVPCNYGGTKIGFRVDHKCNPYWFAVALEYADGDGGFGSVEIAPDGTQNFVPMENIWGAVWRRDIDPSFQPPFSFRLTSVDGKTVVANNVIPPAFGVGQKYTSLVNFN</sequence>
<dbReference type="SUPFAM" id="SSF49590">
    <property type="entry name" value="PHL pollen allergen"/>
    <property type="match status" value="1"/>
</dbReference>
<evidence type="ECO:0000256" key="4">
    <source>
        <dbReference type="SAM" id="Phobius"/>
    </source>
</evidence>
<evidence type="ECO:0000256" key="2">
    <source>
        <dbReference type="ARBA" id="ARBA00022525"/>
    </source>
</evidence>
<dbReference type="Pfam" id="PF01357">
    <property type="entry name" value="Expansin_C"/>
    <property type="match status" value="1"/>
</dbReference>
<dbReference type="InterPro" id="IPR009009">
    <property type="entry name" value="RlpA-like_DPBB"/>
</dbReference>
<dbReference type="PROSITE" id="PS50842">
    <property type="entry name" value="EXPANSIN_EG45"/>
    <property type="match status" value="1"/>
</dbReference>
<evidence type="ECO:0000256" key="1">
    <source>
        <dbReference type="ARBA" id="ARBA00004613"/>
    </source>
</evidence>